<name>A0A7N9CNQ3_MACFA</name>
<organism evidence="2 3">
    <name type="scientific">Macaca fascicularis</name>
    <name type="common">Crab-eating macaque</name>
    <name type="synonym">Cynomolgus monkey</name>
    <dbReference type="NCBI Taxonomy" id="9541"/>
    <lineage>
        <taxon>Eukaryota</taxon>
        <taxon>Metazoa</taxon>
        <taxon>Chordata</taxon>
        <taxon>Craniata</taxon>
        <taxon>Vertebrata</taxon>
        <taxon>Euteleostomi</taxon>
        <taxon>Mammalia</taxon>
        <taxon>Eutheria</taxon>
        <taxon>Euarchontoglires</taxon>
        <taxon>Primates</taxon>
        <taxon>Haplorrhini</taxon>
        <taxon>Catarrhini</taxon>
        <taxon>Cercopithecidae</taxon>
        <taxon>Cercopithecinae</taxon>
        <taxon>Macaca</taxon>
    </lineage>
</organism>
<reference evidence="2" key="3">
    <citation type="submission" date="2025-09" db="UniProtKB">
        <authorList>
            <consortium name="Ensembl"/>
        </authorList>
    </citation>
    <scope>IDENTIFICATION</scope>
</reference>
<keyword evidence="3" id="KW-1185">Reference proteome</keyword>
<evidence type="ECO:0000256" key="1">
    <source>
        <dbReference type="SAM" id="MobiDB-lite"/>
    </source>
</evidence>
<feature type="compositionally biased region" description="Basic and acidic residues" evidence="1">
    <location>
        <begin position="1"/>
        <end position="10"/>
    </location>
</feature>
<dbReference type="AlphaFoldDB" id="A0A7N9CNQ3"/>
<feature type="region of interest" description="Disordered" evidence="1">
    <location>
        <begin position="1"/>
        <end position="35"/>
    </location>
</feature>
<sequence length="35" mass="3904">GKEGKRESSSHPRPLHVVSSCPQPPRLGDRARLRL</sequence>
<accession>A0A7N9CNQ3</accession>
<dbReference type="Proteomes" id="UP000233100">
    <property type="component" value="Chromosome 9"/>
</dbReference>
<protein>
    <submittedName>
        <fullName evidence="2">Uncharacterized protein</fullName>
    </submittedName>
</protein>
<evidence type="ECO:0000313" key="2">
    <source>
        <dbReference type="Ensembl" id="ENSMFAP00000053249.1"/>
    </source>
</evidence>
<reference evidence="2" key="2">
    <citation type="submission" date="2025-08" db="UniProtKB">
        <authorList>
            <consortium name="Ensembl"/>
        </authorList>
    </citation>
    <scope>IDENTIFICATION</scope>
</reference>
<dbReference type="Ensembl" id="ENSMFAT00000095404.1">
    <property type="protein sequence ID" value="ENSMFAP00000053249.1"/>
    <property type="gene ID" value="ENSMFAG00000060831.1"/>
</dbReference>
<evidence type="ECO:0000313" key="3">
    <source>
        <dbReference type="Proteomes" id="UP000233100"/>
    </source>
</evidence>
<proteinExistence type="predicted"/>
<reference evidence="2 3" key="1">
    <citation type="submission" date="2013-03" db="EMBL/GenBank/DDBJ databases">
        <authorList>
            <person name="Warren W."/>
            <person name="Wilson R.K."/>
        </authorList>
    </citation>
    <scope>NUCLEOTIDE SEQUENCE</scope>
</reference>